<name>A0ABY0D6C1_9FLAO</name>
<dbReference type="Proteomes" id="UP000290037">
    <property type="component" value="Unassembled WGS sequence"/>
</dbReference>
<keyword evidence="2" id="KW-1185">Reference proteome</keyword>
<proteinExistence type="predicted"/>
<sequence length="335" mass="37198">MMARLAQNKVKFTLTDKRIIPMKNSTSKLTFFAAFVLFCGSIFGQQDPEYTQYMYNMSVINPAYSTVNQAKLGGLYRAQWVGIDGAPTTATFFGHLPMSERVEIGVNLVHDEIGDVVQETNLNADFAYKLPVQENATLALGLKAGASFFSTDFSRLQLGSGGPATDPSFAQNINQTYPTIGIGAYYFSESYYIGLSAPNLVASRHIEDEDGVQRLGSENTHYFLTGGYVFEPSADFQIKPSFMARWVNGAPVSLDLNANVRFYQRFEAGIGYRLDDAVTGMVNFEVTPGVRVGYAYDYTTSNLGEYNNGSHEVMVLFDFDLLGKLPSYRKSPRFF</sequence>
<comment type="caution">
    <text evidence="1">The sequence shown here is derived from an EMBL/GenBank/DDBJ whole genome shotgun (WGS) entry which is preliminary data.</text>
</comment>
<dbReference type="EMBL" id="QOVN01000002">
    <property type="protein sequence ID" value="RXG30436.1"/>
    <property type="molecule type" value="Genomic_DNA"/>
</dbReference>
<dbReference type="InterPro" id="IPR019861">
    <property type="entry name" value="PorP/SprF_Bacteroidetes"/>
</dbReference>
<dbReference type="NCBIfam" id="TIGR03519">
    <property type="entry name" value="T9SS_PorP_fam"/>
    <property type="match status" value="1"/>
</dbReference>
<protein>
    <submittedName>
        <fullName evidence="1">Type IX secretion system PorP/SprF family membrane protein</fullName>
    </submittedName>
</protein>
<gene>
    <name evidence="1" type="ORF">DSM01_1186</name>
</gene>
<reference evidence="1 2" key="1">
    <citation type="submission" date="2018-07" db="EMBL/GenBank/DDBJ databases">
        <title>Leeuwenhoekiella genomics.</title>
        <authorList>
            <person name="Tahon G."/>
            <person name="Willems A."/>
        </authorList>
    </citation>
    <scope>NUCLEOTIDE SEQUENCE [LARGE SCALE GENOMIC DNA]</scope>
    <source>
        <strain evidence="1 2">LMG 24856</strain>
    </source>
</reference>
<accession>A0ABY0D6C1</accession>
<evidence type="ECO:0000313" key="1">
    <source>
        <dbReference type="EMBL" id="RXG30436.1"/>
    </source>
</evidence>
<evidence type="ECO:0000313" key="2">
    <source>
        <dbReference type="Proteomes" id="UP000290037"/>
    </source>
</evidence>
<dbReference type="Pfam" id="PF11751">
    <property type="entry name" value="PorP_SprF"/>
    <property type="match status" value="1"/>
</dbReference>
<organism evidence="1 2">
    <name type="scientific">Leeuwenhoekiella palythoae</name>
    <dbReference type="NCBI Taxonomy" id="573501"/>
    <lineage>
        <taxon>Bacteria</taxon>
        <taxon>Pseudomonadati</taxon>
        <taxon>Bacteroidota</taxon>
        <taxon>Flavobacteriia</taxon>
        <taxon>Flavobacteriales</taxon>
        <taxon>Flavobacteriaceae</taxon>
        <taxon>Leeuwenhoekiella</taxon>
    </lineage>
</organism>